<dbReference type="EMBL" id="MT630681">
    <property type="protein sequence ID" value="QNO41878.1"/>
    <property type="molecule type" value="Genomic_DNA"/>
</dbReference>
<proteinExistence type="predicted"/>
<protein>
    <recommendedName>
        <fullName evidence="2">BrnT family toxin</fullName>
    </recommendedName>
</protein>
<dbReference type="AlphaFoldDB" id="A0A7G9Y1J4"/>
<gene>
    <name evidence="1" type="ORF">ELGCOBFC_00008</name>
</gene>
<accession>A0A7G9Y1J4</accession>
<sequence>MWSGSREGVVYEVCNADKTTSMKITELIWLDNVIGKIESKHHCPPTDVEEVFANKPKVKKMHRGHFCGEAVYRAFGQTEAGRYLTVFFIHKRTNKALILSARDMDEKERKSYARK</sequence>
<evidence type="ECO:0008006" key="2">
    <source>
        <dbReference type="Google" id="ProtNLM"/>
    </source>
</evidence>
<name>A0A7G9Y1J4_9EURY</name>
<dbReference type="InterPro" id="IPR038573">
    <property type="entry name" value="BrnT_sf"/>
</dbReference>
<evidence type="ECO:0000313" key="1">
    <source>
        <dbReference type="EMBL" id="QNO41878.1"/>
    </source>
</evidence>
<dbReference type="Gene3D" id="3.10.450.530">
    <property type="entry name" value="Ribonuclease toxin, BrnT, of type II toxin-antitoxin system"/>
    <property type="match status" value="1"/>
</dbReference>
<reference evidence="1" key="1">
    <citation type="submission" date="2020-06" db="EMBL/GenBank/DDBJ databases">
        <title>Unique genomic features of the anaerobic methanotrophic archaea.</title>
        <authorList>
            <person name="Chadwick G.L."/>
            <person name="Skennerton C.T."/>
            <person name="Laso-Perez R."/>
            <person name="Leu A.O."/>
            <person name="Speth D.R."/>
            <person name="Yu H."/>
            <person name="Morgan-Lang C."/>
            <person name="Hatzenpichler R."/>
            <person name="Goudeau D."/>
            <person name="Malmstrom R."/>
            <person name="Brazelton W.J."/>
            <person name="Woyke T."/>
            <person name="Hallam S.J."/>
            <person name="Tyson G.W."/>
            <person name="Wegener G."/>
            <person name="Boetius A."/>
            <person name="Orphan V."/>
        </authorList>
    </citation>
    <scope>NUCLEOTIDE SEQUENCE</scope>
</reference>
<organism evidence="1">
    <name type="scientific">Candidatus Methanogaster sp. ANME-2c ERB4</name>
    <dbReference type="NCBI Taxonomy" id="2759911"/>
    <lineage>
        <taxon>Archaea</taxon>
        <taxon>Methanobacteriati</taxon>
        <taxon>Methanobacteriota</taxon>
        <taxon>Stenosarchaea group</taxon>
        <taxon>Methanomicrobia</taxon>
        <taxon>Methanosarcinales</taxon>
        <taxon>ANME-2 cluster</taxon>
        <taxon>Candidatus Methanogasteraceae</taxon>
        <taxon>Candidatus Methanogaster</taxon>
    </lineage>
</organism>